<keyword evidence="2" id="KW-0067">ATP-binding</keyword>
<dbReference type="PANTHER" id="PTHR43384">
    <property type="entry name" value="SEPTUM SITE-DETERMINING PROTEIN MIND HOMOLOG, CHLOROPLASTIC-RELATED"/>
    <property type="match status" value="1"/>
</dbReference>
<accession>A0A0P1P893</accession>
<reference evidence="5 6" key="2">
    <citation type="submission" date="2015-11" db="EMBL/GenBank/DDBJ databases">
        <authorList>
            <person name="Zhang Y."/>
            <person name="Guo Z."/>
        </authorList>
    </citation>
    <scope>NUCLEOTIDE SEQUENCE [LARGE SCALE GENOMIC DNA]</scope>
    <source>
        <strain evidence="5">JGI-4</strain>
    </source>
</reference>
<dbReference type="PANTHER" id="PTHR43384:SF6">
    <property type="entry name" value="SEPTUM SITE-DETERMINING PROTEIN MIND HOMOLOG, CHLOROPLASTIC"/>
    <property type="match status" value="1"/>
</dbReference>
<evidence type="ECO:0000256" key="1">
    <source>
        <dbReference type="ARBA" id="ARBA00022741"/>
    </source>
</evidence>
<evidence type="ECO:0000259" key="3">
    <source>
        <dbReference type="Pfam" id="PF01656"/>
    </source>
</evidence>
<proteinExistence type="predicted"/>
<dbReference type="Gene3D" id="3.40.50.300">
    <property type="entry name" value="P-loop containing nucleotide triphosphate hydrolases"/>
    <property type="match status" value="1"/>
</dbReference>
<dbReference type="Proteomes" id="UP000182011">
    <property type="component" value="Unassembled WGS sequence"/>
</dbReference>
<evidence type="ECO:0000313" key="6">
    <source>
        <dbReference type="Proteomes" id="UP000182011"/>
    </source>
</evidence>
<accession>A0A0P1LSQ6</accession>
<dbReference type="EMBL" id="CZVI01000091">
    <property type="protein sequence ID" value="CUS95663.1"/>
    <property type="molecule type" value="Genomic_DNA"/>
</dbReference>
<accession>A0A0P1MSE0</accession>
<accession>A0A0P1LSH0</accession>
<name>A0A0P1LBA1_9BACT</name>
<dbReference type="GO" id="GO:0051782">
    <property type="term" value="P:negative regulation of cell division"/>
    <property type="evidence" value="ECO:0007669"/>
    <property type="project" value="TreeGrafter"/>
</dbReference>
<evidence type="ECO:0000313" key="4">
    <source>
        <dbReference type="EMBL" id="CUS95663.1"/>
    </source>
</evidence>
<organism evidence="5 6">
    <name type="scientific">Candidatus Kryptonium thompsonii</name>
    <dbReference type="NCBI Taxonomy" id="1633631"/>
    <lineage>
        <taxon>Bacteria</taxon>
        <taxon>Pseudomonadati</taxon>
        <taxon>Candidatus Kryptoniota</taxon>
        <taxon>Candidatus Kryptonium</taxon>
    </lineage>
</organism>
<dbReference type="STRING" id="1633631.GCA_001442925_00657"/>
<dbReference type="InterPro" id="IPR002586">
    <property type="entry name" value="CobQ/CobB/MinD/ParA_Nub-bd_dom"/>
</dbReference>
<dbReference type="Proteomes" id="UP000182200">
    <property type="component" value="Unassembled WGS sequence"/>
</dbReference>
<accession>A0A0P1L876</accession>
<dbReference type="InterPro" id="IPR014433">
    <property type="entry name" value="CooC"/>
</dbReference>
<dbReference type="RefSeq" id="WP_082349113.1">
    <property type="nucleotide sequence ID" value="NZ_CZVI01000091.1"/>
</dbReference>
<dbReference type="InterPro" id="IPR050625">
    <property type="entry name" value="ParA/MinD_ATPase"/>
</dbReference>
<accession>A0A0S4MVG0</accession>
<sequence>MPFTTASEEERDLIVKEVLAKIPQVEEKVESGVRIVVTGKGGVGKTVISAVLAHLLADAGFNVLAVDEDPQMNLPFALGLPFDEAEAIVPLNRQLDYIEEKTGVRPGSGWGLFFKLNPDVSDVVERFGIRVKDRLNLLVMGTVMQPSIGCACPENDLLQAVVNYINLRKGEFIIMDTEAGLEHFGRAIAKGFHHAIIISEPTFNSIYVMRQAVKLAKGLGIRNIHLVFNKVRDEEEKVRQFLSKFEAEFSGLPVYFLPYDENIQKAEPSVQTILENGATKFVDAVMQILKNLLQD</sequence>
<accession>A0A0P1LI40</accession>
<evidence type="ECO:0000313" key="7">
    <source>
        <dbReference type="Proteomes" id="UP000182200"/>
    </source>
</evidence>
<dbReference type="Pfam" id="PF01656">
    <property type="entry name" value="CbiA"/>
    <property type="match status" value="1"/>
</dbReference>
<dbReference type="PIRSF" id="PIRSF005647">
    <property type="entry name" value="CooC"/>
    <property type="match status" value="1"/>
</dbReference>
<dbReference type="InterPro" id="IPR027417">
    <property type="entry name" value="P-loop_NTPase"/>
</dbReference>
<keyword evidence="1" id="KW-0547">Nucleotide-binding</keyword>
<evidence type="ECO:0000313" key="5">
    <source>
        <dbReference type="EMBL" id="CUU02978.1"/>
    </source>
</evidence>
<accession>A0A0P1L878</accession>
<dbReference type="EMBL" id="FAOP01000003">
    <property type="protein sequence ID" value="CUU02978.1"/>
    <property type="molecule type" value="Genomic_DNA"/>
</dbReference>
<keyword evidence="7" id="KW-1185">Reference proteome</keyword>
<dbReference type="GO" id="GO:0005829">
    <property type="term" value="C:cytosol"/>
    <property type="evidence" value="ECO:0007669"/>
    <property type="project" value="TreeGrafter"/>
</dbReference>
<dbReference type="GO" id="GO:0009898">
    <property type="term" value="C:cytoplasmic side of plasma membrane"/>
    <property type="evidence" value="ECO:0007669"/>
    <property type="project" value="TreeGrafter"/>
</dbReference>
<dbReference type="GO" id="GO:0016887">
    <property type="term" value="F:ATP hydrolysis activity"/>
    <property type="evidence" value="ECO:0007669"/>
    <property type="project" value="TreeGrafter"/>
</dbReference>
<feature type="domain" description="CobQ/CobB/MinD/ParA nucleotide binding" evidence="3">
    <location>
        <begin position="35"/>
        <end position="267"/>
    </location>
</feature>
<gene>
    <name evidence="5" type="ORF">JGI4_00657</name>
    <name evidence="4" type="ORF">JGI8_02213</name>
</gene>
<dbReference type="SUPFAM" id="SSF52540">
    <property type="entry name" value="P-loop containing nucleoside triphosphate hydrolases"/>
    <property type="match status" value="1"/>
</dbReference>
<reference evidence="4 7" key="1">
    <citation type="submission" date="2015-11" db="EMBL/GenBank/DDBJ databases">
        <authorList>
            <person name="Varghese N."/>
        </authorList>
    </citation>
    <scope>NUCLEOTIDE SEQUENCE [LARGE SCALE GENOMIC DNA]</scope>
    <source>
        <strain evidence="4 7">JGI-8</strain>
    </source>
</reference>
<protein>
    <submittedName>
        <fullName evidence="5">CO dehydrogenase maturation factor</fullName>
    </submittedName>
</protein>
<dbReference type="GO" id="GO:0005524">
    <property type="term" value="F:ATP binding"/>
    <property type="evidence" value="ECO:0007669"/>
    <property type="project" value="UniProtKB-KW"/>
</dbReference>
<dbReference type="AlphaFoldDB" id="A0A0P1LBA1"/>
<accession>A0A0P1MJW2</accession>
<accession>A0A0P1LBA1</accession>
<evidence type="ECO:0000256" key="2">
    <source>
        <dbReference type="ARBA" id="ARBA00022840"/>
    </source>
</evidence>